<comment type="caution">
    <text evidence="1">The sequence shown here is derived from an EMBL/GenBank/DDBJ whole genome shotgun (WGS) entry which is preliminary data.</text>
</comment>
<dbReference type="OrthoDB" id="8063408at2759"/>
<evidence type="ECO:0000313" key="2">
    <source>
        <dbReference type="Proteomes" id="UP000299102"/>
    </source>
</evidence>
<dbReference type="PANTHER" id="PTHR46114">
    <property type="entry name" value="APPLE DOMAIN-CONTAINING PROTEIN"/>
    <property type="match status" value="1"/>
</dbReference>
<gene>
    <name evidence="1" type="ORF">EVAR_12805_1</name>
</gene>
<sequence length="233" mass="26302">MACKNRTLYNLSRLLKEKKVLIPPLHIKLGLMKQFVKNLDETSEAFGYLRNFLPKLSEAKVKAEVFISPLIRQVFADEKFSTLLNRTQKASWNSFIAVVSGFLGNNNAGYCKNLERPVISAVRIQQVALLAKALQMDPPVWRKPQAMLQTECVSQARSNLPAGRMRPAGRWMSTYGLDYSDGVSYWTELIFAQNIRQIKSLALCLGEDDSGRSDVIIANSNGRRHPLPVPSYR</sequence>
<evidence type="ECO:0000313" key="1">
    <source>
        <dbReference type="EMBL" id="GBP23524.1"/>
    </source>
</evidence>
<proteinExistence type="predicted"/>
<accession>A0A4C1UC60</accession>
<dbReference type="Proteomes" id="UP000299102">
    <property type="component" value="Unassembled WGS sequence"/>
</dbReference>
<dbReference type="PANTHER" id="PTHR46114:SF1">
    <property type="entry name" value="ZAD DOMAIN-CONTAINING PROTEIN"/>
    <property type="match status" value="1"/>
</dbReference>
<dbReference type="AlphaFoldDB" id="A0A4C1UC60"/>
<reference evidence="1 2" key="1">
    <citation type="journal article" date="2019" name="Commun. Biol.">
        <title>The bagworm genome reveals a unique fibroin gene that provides high tensile strength.</title>
        <authorList>
            <person name="Kono N."/>
            <person name="Nakamura H."/>
            <person name="Ohtoshi R."/>
            <person name="Tomita M."/>
            <person name="Numata K."/>
            <person name="Arakawa K."/>
        </authorList>
    </citation>
    <scope>NUCLEOTIDE SEQUENCE [LARGE SCALE GENOMIC DNA]</scope>
</reference>
<name>A0A4C1UC60_EUMVA</name>
<keyword evidence="2" id="KW-1185">Reference proteome</keyword>
<protein>
    <submittedName>
        <fullName evidence="1">Uncharacterized protein</fullName>
    </submittedName>
</protein>
<organism evidence="1 2">
    <name type="scientific">Eumeta variegata</name>
    <name type="common">Bagworm moth</name>
    <name type="synonym">Eumeta japonica</name>
    <dbReference type="NCBI Taxonomy" id="151549"/>
    <lineage>
        <taxon>Eukaryota</taxon>
        <taxon>Metazoa</taxon>
        <taxon>Ecdysozoa</taxon>
        <taxon>Arthropoda</taxon>
        <taxon>Hexapoda</taxon>
        <taxon>Insecta</taxon>
        <taxon>Pterygota</taxon>
        <taxon>Neoptera</taxon>
        <taxon>Endopterygota</taxon>
        <taxon>Lepidoptera</taxon>
        <taxon>Glossata</taxon>
        <taxon>Ditrysia</taxon>
        <taxon>Tineoidea</taxon>
        <taxon>Psychidae</taxon>
        <taxon>Oiketicinae</taxon>
        <taxon>Eumeta</taxon>
    </lineage>
</organism>
<dbReference type="EMBL" id="BGZK01000151">
    <property type="protein sequence ID" value="GBP23524.1"/>
    <property type="molecule type" value="Genomic_DNA"/>
</dbReference>